<dbReference type="InterPro" id="IPR036068">
    <property type="entry name" value="Nicotinate_pribotase-like_C"/>
</dbReference>
<dbReference type="OrthoDB" id="9782546at2"/>
<dbReference type="PANTHER" id="PTHR32179">
    <property type="entry name" value="NICOTINATE-NUCLEOTIDE PYROPHOSPHORYLASE [CARBOXYLATING]"/>
    <property type="match status" value="1"/>
</dbReference>
<evidence type="ECO:0000256" key="11">
    <source>
        <dbReference type="ARBA" id="ARBA00069173"/>
    </source>
</evidence>
<accession>I4AHH2</accession>
<dbReference type="FunFam" id="3.90.1170.20:FF:000001">
    <property type="entry name" value="Nicotinate-nucleotide diphosphorylase (Carboxylating)"/>
    <property type="match status" value="1"/>
</dbReference>
<dbReference type="SUPFAM" id="SSF51690">
    <property type="entry name" value="Nicotinate/Quinolinate PRTase C-terminal domain-like"/>
    <property type="match status" value="1"/>
</dbReference>
<dbReference type="GO" id="GO:0034213">
    <property type="term" value="P:quinolinate catabolic process"/>
    <property type="evidence" value="ECO:0007669"/>
    <property type="project" value="TreeGrafter"/>
</dbReference>
<evidence type="ECO:0000256" key="9">
    <source>
        <dbReference type="ARBA" id="ARBA00033102"/>
    </source>
</evidence>
<evidence type="ECO:0000256" key="8">
    <source>
        <dbReference type="ARBA" id="ARBA00022679"/>
    </source>
</evidence>
<comment type="pathway">
    <text evidence="2">Cofactor biosynthesis; NAD(+) biosynthesis; nicotinate D-ribonucleotide from quinolinate: step 1/1.</text>
</comment>
<dbReference type="PATRIC" id="fig|880071.3.peg.932"/>
<dbReference type="NCBIfam" id="TIGR00078">
    <property type="entry name" value="nadC"/>
    <property type="match status" value="1"/>
</dbReference>
<dbReference type="GO" id="GO:0009435">
    <property type="term" value="P:NAD+ biosynthetic process"/>
    <property type="evidence" value="ECO:0007669"/>
    <property type="project" value="UniProtKB-UniPathway"/>
</dbReference>
<evidence type="ECO:0000256" key="7">
    <source>
        <dbReference type="ARBA" id="ARBA00022676"/>
    </source>
</evidence>
<dbReference type="InterPro" id="IPR004393">
    <property type="entry name" value="NadC"/>
</dbReference>
<evidence type="ECO:0000256" key="5">
    <source>
        <dbReference type="ARBA" id="ARBA00011944"/>
    </source>
</evidence>
<evidence type="ECO:0000256" key="2">
    <source>
        <dbReference type="ARBA" id="ARBA00004893"/>
    </source>
</evidence>
<dbReference type="HOGENOM" id="CLU_039622_0_2_10"/>
<protein>
    <recommendedName>
        <fullName evidence="11">Probable nicotinate-nucleotide pyrophosphorylase [carboxylating]</fullName>
        <ecNumber evidence="5">2.4.2.19</ecNumber>
    </recommendedName>
    <alternativeName>
        <fullName evidence="9">Quinolinate phosphoribosyltransferase [decarboxylating]</fullName>
    </alternativeName>
</protein>
<dbReference type="SUPFAM" id="SSF54675">
    <property type="entry name" value="Nicotinate/Quinolinate PRTase N-terminal domain-like"/>
    <property type="match status" value="1"/>
</dbReference>
<dbReference type="eggNOG" id="COG0157">
    <property type="taxonomic scope" value="Bacteria"/>
</dbReference>
<dbReference type="Gene3D" id="3.90.1170.20">
    <property type="entry name" value="Quinolinate phosphoribosyl transferase, N-terminal domain"/>
    <property type="match status" value="1"/>
</dbReference>
<organism evidence="16 17">
    <name type="scientific">Bernardetia litoralis (strain ATCC 23117 / DSM 6794 / NBRC 15988 / NCIMB 1366 / Fx l1 / Sio-4)</name>
    <name type="common">Flexibacter litoralis</name>
    <dbReference type="NCBI Taxonomy" id="880071"/>
    <lineage>
        <taxon>Bacteria</taxon>
        <taxon>Pseudomonadati</taxon>
        <taxon>Bacteroidota</taxon>
        <taxon>Cytophagia</taxon>
        <taxon>Cytophagales</taxon>
        <taxon>Bernardetiaceae</taxon>
        <taxon>Bernardetia</taxon>
    </lineage>
</organism>
<dbReference type="STRING" id="880071.Fleli_0953"/>
<comment type="subunit">
    <text evidence="4">Hexamer formed by 3 homodimers.</text>
</comment>
<evidence type="ECO:0000256" key="13">
    <source>
        <dbReference type="PIRSR" id="PIRSR006250-1"/>
    </source>
</evidence>
<dbReference type="AlphaFoldDB" id="I4AHH2"/>
<evidence type="ECO:0000256" key="10">
    <source>
        <dbReference type="ARBA" id="ARBA00047445"/>
    </source>
</evidence>
<dbReference type="UniPathway" id="UPA00253">
    <property type="reaction ID" value="UER00331"/>
</dbReference>
<evidence type="ECO:0000256" key="3">
    <source>
        <dbReference type="ARBA" id="ARBA00009400"/>
    </source>
</evidence>
<dbReference type="InterPro" id="IPR037128">
    <property type="entry name" value="Quinolinate_PRibosylTase_N_sf"/>
</dbReference>
<dbReference type="FunFam" id="3.20.20.70:FF:000030">
    <property type="entry name" value="Nicotinate-nucleotide pyrophosphorylase, carboxylating"/>
    <property type="match status" value="1"/>
</dbReference>
<keyword evidence="6" id="KW-0662">Pyridine nucleotide biosynthesis</keyword>
<evidence type="ECO:0000313" key="17">
    <source>
        <dbReference type="Proteomes" id="UP000006054"/>
    </source>
</evidence>
<gene>
    <name evidence="16" type="ordered locus">Fleli_0953</name>
</gene>
<feature type="binding site" evidence="13">
    <location>
        <position position="168"/>
    </location>
    <ligand>
        <name>substrate</name>
    </ligand>
</feature>
<feature type="domain" description="Quinolinate phosphoribosyl transferase N-terminal" evidence="15">
    <location>
        <begin position="29"/>
        <end position="111"/>
    </location>
</feature>
<feature type="domain" description="Quinolinate phosphoribosyl transferase C-terminal" evidence="14">
    <location>
        <begin position="113"/>
        <end position="293"/>
    </location>
</feature>
<dbReference type="PIRSF" id="PIRSF006250">
    <property type="entry name" value="NadC_ModD"/>
    <property type="match status" value="1"/>
</dbReference>
<dbReference type="EMBL" id="CP003345">
    <property type="protein sequence ID" value="AFM03407.1"/>
    <property type="molecule type" value="Genomic_DNA"/>
</dbReference>
<dbReference type="InterPro" id="IPR027277">
    <property type="entry name" value="NadC/ModD"/>
</dbReference>
<dbReference type="InterPro" id="IPR013785">
    <property type="entry name" value="Aldolase_TIM"/>
</dbReference>
<name>I4AHH2_BERLS</name>
<dbReference type="Pfam" id="PF02749">
    <property type="entry name" value="QRPTase_N"/>
    <property type="match status" value="1"/>
</dbReference>
<evidence type="ECO:0000256" key="6">
    <source>
        <dbReference type="ARBA" id="ARBA00022642"/>
    </source>
</evidence>
<evidence type="ECO:0000259" key="14">
    <source>
        <dbReference type="Pfam" id="PF01729"/>
    </source>
</evidence>
<evidence type="ECO:0000256" key="1">
    <source>
        <dbReference type="ARBA" id="ARBA00003237"/>
    </source>
</evidence>
<dbReference type="PANTHER" id="PTHR32179:SF3">
    <property type="entry name" value="NICOTINATE-NUCLEOTIDE PYROPHOSPHORYLASE [CARBOXYLATING]"/>
    <property type="match status" value="1"/>
</dbReference>
<feature type="binding site" evidence="13">
    <location>
        <begin position="257"/>
        <end position="259"/>
    </location>
    <ligand>
        <name>substrate</name>
    </ligand>
</feature>
<evidence type="ECO:0000256" key="12">
    <source>
        <dbReference type="PIRNR" id="PIRNR006250"/>
    </source>
</evidence>
<dbReference type="GO" id="GO:0004514">
    <property type="term" value="F:nicotinate-nucleotide diphosphorylase (carboxylating) activity"/>
    <property type="evidence" value="ECO:0007669"/>
    <property type="project" value="UniProtKB-EC"/>
</dbReference>
<dbReference type="InterPro" id="IPR022412">
    <property type="entry name" value="Quinolinate_PRibosylTrfase_N"/>
</dbReference>
<dbReference type="RefSeq" id="WP_014796865.1">
    <property type="nucleotide sequence ID" value="NC_018018.1"/>
</dbReference>
<feature type="binding site" evidence="13">
    <location>
        <begin position="278"/>
        <end position="280"/>
    </location>
    <ligand>
        <name>substrate</name>
    </ligand>
</feature>
<evidence type="ECO:0000256" key="4">
    <source>
        <dbReference type="ARBA" id="ARBA00011218"/>
    </source>
</evidence>
<feature type="binding site" evidence="13">
    <location>
        <position position="201"/>
    </location>
    <ligand>
        <name>substrate</name>
    </ligand>
</feature>
<dbReference type="InterPro" id="IPR002638">
    <property type="entry name" value="Quinolinate_PRibosylTrfase_C"/>
</dbReference>
<feature type="binding site" evidence="13">
    <location>
        <position position="101"/>
    </location>
    <ligand>
        <name>substrate</name>
    </ligand>
</feature>
<evidence type="ECO:0000313" key="16">
    <source>
        <dbReference type="EMBL" id="AFM03407.1"/>
    </source>
</evidence>
<dbReference type="GO" id="GO:0005737">
    <property type="term" value="C:cytoplasm"/>
    <property type="evidence" value="ECO:0007669"/>
    <property type="project" value="TreeGrafter"/>
</dbReference>
<dbReference type="Gene3D" id="3.20.20.70">
    <property type="entry name" value="Aldolase class I"/>
    <property type="match status" value="1"/>
</dbReference>
<comment type="catalytic activity">
    <reaction evidence="10">
        <text>nicotinate beta-D-ribonucleotide + CO2 + diphosphate = quinolinate + 5-phospho-alpha-D-ribose 1-diphosphate + 2 H(+)</text>
        <dbReference type="Rhea" id="RHEA:12733"/>
        <dbReference type="ChEBI" id="CHEBI:15378"/>
        <dbReference type="ChEBI" id="CHEBI:16526"/>
        <dbReference type="ChEBI" id="CHEBI:29959"/>
        <dbReference type="ChEBI" id="CHEBI:33019"/>
        <dbReference type="ChEBI" id="CHEBI:57502"/>
        <dbReference type="ChEBI" id="CHEBI:58017"/>
        <dbReference type="EC" id="2.4.2.19"/>
    </reaction>
</comment>
<keyword evidence="17" id="KW-1185">Reference proteome</keyword>
<dbReference type="KEGG" id="fli:Fleli_0953"/>
<dbReference type="Proteomes" id="UP000006054">
    <property type="component" value="Chromosome"/>
</dbReference>
<keyword evidence="7 12" id="KW-0328">Glycosyltransferase</keyword>
<dbReference type="CDD" id="cd01572">
    <property type="entry name" value="QPRTase"/>
    <property type="match status" value="1"/>
</dbReference>
<comment type="function">
    <text evidence="1">Involved in the catabolism of quinolinic acid (QA).</text>
</comment>
<reference evidence="17" key="1">
    <citation type="submission" date="2012-06" db="EMBL/GenBank/DDBJ databases">
        <title>The complete genome of Flexibacter litoralis DSM 6794.</title>
        <authorList>
            <person name="Lucas S."/>
            <person name="Copeland A."/>
            <person name="Lapidus A."/>
            <person name="Glavina del Rio T."/>
            <person name="Dalin E."/>
            <person name="Tice H."/>
            <person name="Bruce D."/>
            <person name="Goodwin L."/>
            <person name="Pitluck S."/>
            <person name="Peters L."/>
            <person name="Ovchinnikova G."/>
            <person name="Lu M."/>
            <person name="Kyrpides N."/>
            <person name="Mavromatis K."/>
            <person name="Ivanova N."/>
            <person name="Brettin T."/>
            <person name="Detter J.C."/>
            <person name="Han C."/>
            <person name="Larimer F."/>
            <person name="Land M."/>
            <person name="Hauser L."/>
            <person name="Markowitz V."/>
            <person name="Cheng J.-F."/>
            <person name="Hugenholtz P."/>
            <person name="Woyke T."/>
            <person name="Wu D."/>
            <person name="Spring S."/>
            <person name="Lang E."/>
            <person name="Kopitz M."/>
            <person name="Brambilla E."/>
            <person name="Klenk H.-P."/>
            <person name="Eisen J.A."/>
        </authorList>
    </citation>
    <scope>NUCLEOTIDE SEQUENCE [LARGE SCALE GENOMIC DNA]</scope>
    <source>
        <strain evidence="17">ATCC 23117 / DSM 6794 / NBRC 15988 / NCIMB 1366 / Sio-4</strain>
    </source>
</reference>
<keyword evidence="8 12" id="KW-0808">Transferase</keyword>
<dbReference type="Pfam" id="PF01729">
    <property type="entry name" value="QRPTase_C"/>
    <property type="match status" value="1"/>
</dbReference>
<feature type="binding site" evidence="13">
    <location>
        <position position="227"/>
    </location>
    <ligand>
        <name>substrate</name>
    </ligand>
</feature>
<sequence>MYNYLTTKSLDQFITLALKEDIADGDHSTLSSVPATAQKKAHLLIKGDGILAGIELAKLIFAKVDKNLKIDVFLNDGDEVKYGNIAFIVTGNAQSILTAERLVLNCMQRMSGIATLTNKFVEAVKGTKTKILDTRKTTPNSRITEKWAVKIGGGTNHRYGLFDMIMLKDNHVDYAGGIEKAIQSAQNYCKTNNKDLKIEIETRNLEEVKQVLEVSKKGEPIDFLMLDNMTNKMMKEAVSLIKSFNMTSSKKIMSEASGGITLKTVAEISKTGVDSISVGALTHSYQSLDMSLKAIL</sequence>
<feature type="binding site" evidence="13">
    <location>
        <position position="158"/>
    </location>
    <ligand>
        <name>substrate</name>
    </ligand>
</feature>
<dbReference type="EC" id="2.4.2.19" evidence="5"/>
<comment type="similarity">
    <text evidence="3 12">Belongs to the NadC/ModD family.</text>
</comment>
<feature type="binding site" evidence="13">
    <location>
        <begin position="134"/>
        <end position="136"/>
    </location>
    <ligand>
        <name>substrate</name>
    </ligand>
</feature>
<proteinExistence type="inferred from homology"/>
<evidence type="ECO:0000259" key="15">
    <source>
        <dbReference type="Pfam" id="PF02749"/>
    </source>
</evidence>